<accession>A0A183F8G4</accession>
<dbReference type="Proteomes" id="UP000050761">
    <property type="component" value="Unassembled WGS sequence"/>
</dbReference>
<reference evidence="4" key="2">
    <citation type="submission" date="2019-09" db="UniProtKB">
        <authorList>
            <consortium name="WormBaseParasite"/>
        </authorList>
    </citation>
    <scope>IDENTIFICATION</scope>
</reference>
<dbReference type="WBParaSite" id="HPBE_0000245601-mRNA-1">
    <property type="protein sequence ID" value="HPBE_0000245601-mRNA-1"/>
    <property type="gene ID" value="HPBE_0000245601"/>
</dbReference>
<dbReference type="AlphaFoldDB" id="A0A183F8G4"/>
<keyword evidence="1" id="KW-1133">Transmembrane helix</keyword>
<keyword evidence="1" id="KW-0472">Membrane</keyword>
<feature type="transmembrane region" description="Helical" evidence="1">
    <location>
        <begin position="87"/>
        <end position="106"/>
    </location>
</feature>
<name>A0A183F8G4_HELPZ</name>
<organism evidence="3 4">
    <name type="scientific">Heligmosomoides polygyrus</name>
    <name type="common">Parasitic roundworm</name>
    <dbReference type="NCBI Taxonomy" id="6339"/>
    <lineage>
        <taxon>Eukaryota</taxon>
        <taxon>Metazoa</taxon>
        <taxon>Ecdysozoa</taxon>
        <taxon>Nematoda</taxon>
        <taxon>Chromadorea</taxon>
        <taxon>Rhabditida</taxon>
        <taxon>Rhabditina</taxon>
        <taxon>Rhabditomorpha</taxon>
        <taxon>Strongyloidea</taxon>
        <taxon>Heligmosomidae</taxon>
        <taxon>Heligmosomoides</taxon>
    </lineage>
</organism>
<evidence type="ECO:0000256" key="1">
    <source>
        <dbReference type="SAM" id="Phobius"/>
    </source>
</evidence>
<evidence type="ECO:0000313" key="2">
    <source>
        <dbReference type="EMBL" id="VDO25382.1"/>
    </source>
</evidence>
<keyword evidence="3" id="KW-1185">Reference proteome</keyword>
<reference evidence="2 3" key="1">
    <citation type="submission" date="2018-11" db="EMBL/GenBank/DDBJ databases">
        <authorList>
            <consortium name="Pathogen Informatics"/>
        </authorList>
    </citation>
    <scope>NUCLEOTIDE SEQUENCE [LARGE SCALE GENOMIC DNA]</scope>
</reference>
<evidence type="ECO:0000313" key="3">
    <source>
        <dbReference type="Proteomes" id="UP000050761"/>
    </source>
</evidence>
<keyword evidence="1" id="KW-0812">Transmembrane</keyword>
<gene>
    <name evidence="2" type="ORF">HPBE_LOCUS2457</name>
</gene>
<evidence type="ECO:0000313" key="4">
    <source>
        <dbReference type="WBParaSite" id="HPBE_0000245601-mRNA-1"/>
    </source>
</evidence>
<sequence>MTYRSPHVLVGVKNAASGQFYSDLEPVSARMLYHYTTVALDTLCRYMHIFRAERIHVEMSRQCELAVLPRENGLEELGTQQKIRRKMWASFLHAIASGWVALVALLR</sequence>
<dbReference type="EMBL" id="UZAH01003722">
    <property type="protein sequence ID" value="VDO25382.1"/>
    <property type="molecule type" value="Genomic_DNA"/>
</dbReference>
<protein>
    <submittedName>
        <fullName evidence="4">DUF4149 domain-containing protein</fullName>
    </submittedName>
</protein>
<accession>A0A3P7X7H0</accession>
<proteinExistence type="predicted"/>